<dbReference type="InterPro" id="IPR001179">
    <property type="entry name" value="PPIase_FKBP_dom"/>
</dbReference>
<dbReference type="PANTHER" id="PTHR30560:SF3">
    <property type="entry name" value="TRIGGER FACTOR-LIKE PROTEIN TIG, CHLOROPLASTIC"/>
    <property type="match status" value="1"/>
</dbReference>
<evidence type="ECO:0000313" key="15">
    <source>
        <dbReference type="Proteomes" id="UP001447842"/>
    </source>
</evidence>
<dbReference type="InterPro" id="IPR027304">
    <property type="entry name" value="Trigger_fact/SurA_dom_sf"/>
</dbReference>
<evidence type="ECO:0000256" key="10">
    <source>
        <dbReference type="HAMAP-Rule" id="MF_00303"/>
    </source>
</evidence>
<evidence type="ECO:0000256" key="1">
    <source>
        <dbReference type="ARBA" id="ARBA00000971"/>
    </source>
</evidence>
<dbReference type="PANTHER" id="PTHR30560">
    <property type="entry name" value="TRIGGER FACTOR CHAPERONE AND PEPTIDYL-PROLYL CIS/TRANS ISOMERASE"/>
    <property type="match status" value="1"/>
</dbReference>
<dbReference type="PROSITE" id="PS50059">
    <property type="entry name" value="FKBP_PPIASE"/>
    <property type="match status" value="1"/>
</dbReference>
<dbReference type="InterPro" id="IPR005215">
    <property type="entry name" value="Trig_fac"/>
</dbReference>
<evidence type="ECO:0000256" key="5">
    <source>
        <dbReference type="ARBA" id="ARBA00022490"/>
    </source>
</evidence>
<name>A0ABZ3HAQ7_9BACT</name>
<evidence type="ECO:0000259" key="13">
    <source>
        <dbReference type="PROSITE" id="PS50059"/>
    </source>
</evidence>
<comment type="function">
    <text evidence="10">Involved in protein export. Acts as a chaperone by maintaining the newly synthesized protein in an open conformation. Functions as a peptidyl-prolyl cis-trans isomerase.</text>
</comment>
<organism evidence="14 15">
    <name type="scientific">Sulfurimonas diazotrophicus</name>
    <dbReference type="NCBI Taxonomy" id="3131939"/>
    <lineage>
        <taxon>Bacteria</taxon>
        <taxon>Pseudomonadati</taxon>
        <taxon>Campylobacterota</taxon>
        <taxon>Epsilonproteobacteria</taxon>
        <taxon>Campylobacterales</taxon>
        <taxon>Sulfurimonadaceae</taxon>
        <taxon>Sulfurimonas</taxon>
    </lineage>
</organism>
<keyword evidence="8 10" id="KW-0413">Isomerase</keyword>
<evidence type="ECO:0000256" key="4">
    <source>
        <dbReference type="ARBA" id="ARBA00016902"/>
    </source>
</evidence>
<dbReference type="RefSeq" id="WP_345970380.1">
    <property type="nucleotide sequence ID" value="NZ_CP147920.1"/>
</dbReference>
<reference evidence="14 15" key="1">
    <citation type="submission" date="2024-03" db="EMBL/GenBank/DDBJ databases">
        <title>Sulfurimonas sp. HSL3-1.</title>
        <authorList>
            <person name="Wang S."/>
        </authorList>
    </citation>
    <scope>NUCLEOTIDE SEQUENCE [LARGE SCALE GENOMIC DNA]</scope>
    <source>
        <strain evidence="14 15">HSL3-1</strain>
    </source>
</reference>
<dbReference type="PIRSF" id="PIRSF003095">
    <property type="entry name" value="Trigger_factor"/>
    <property type="match status" value="1"/>
</dbReference>
<keyword evidence="5 10" id="KW-0963">Cytoplasm</keyword>
<sequence>MEMSTNKINAANAEISATVTAGDLDKHFDNMAKELSKQANIPGFRKGKVPVSAVKKQYGERLMQDAESQAVREALNIGLDALKIAADALIGEPQFSKFDKKEDGTIEMTIKVAMRPEFDLGDYQAKVPDFKAPKITAKAVTDRIQEIAKAQAPFVDIEEDRAVEDGDTAVIDFEGFVDGEAFEGGKAEEFPLNIGSGQFIPGFEDQVIGMKAGDEKMIDVTFPESYGSEKLAGKPAQFKVKLHKIQTKEKVRMDAKLAKQLLPGEEDATMDMVKEQVQKQLENEERGKLFNEQLKPELLEAFVAAYNFDLPEFVVEQEMDMALNNKAREMSEEELTALRDDQEKVKELRETFRDDATRSVKATFIVDALARAEGVNVNEQEVMQTIYFEAMQTGQDPQATYDHYKESGYLPAIQMAMVEDKVLSGLLNAKMATAEE</sequence>
<evidence type="ECO:0000313" key="14">
    <source>
        <dbReference type="EMBL" id="XAU15309.1"/>
    </source>
</evidence>
<dbReference type="SUPFAM" id="SSF109998">
    <property type="entry name" value="Triger factor/SurA peptide-binding domain-like"/>
    <property type="match status" value="1"/>
</dbReference>
<keyword evidence="7 10" id="KW-0143">Chaperone</keyword>
<dbReference type="GO" id="GO:0003755">
    <property type="term" value="F:peptidyl-prolyl cis-trans isomerase activity"/>
    <property type="evidence" value="ECO:0007669"/>
    <property type="project" value="UniProtKB-EC"/>
</dbReference>
<dbReference type="Pfam" id="PF00254">
    <property type="entry name" value="FKBP_C"/>
    <property type="match status" value="1"/>
</dbReference>
<proteinExistence type="inferred from homology"/>
<dbReference type="SUPFAM" id="SSF102735">
    <property type="entry name" value="Trigger factor ribosome-binding domain"/>
    <property type="match status" value="1"/>
</dbReference>
<comment type="domain">
    <text evidence="10">Consists of 3 domains; the N-terminus binds the ribosome, the middle domain has PPIase activity, while the C-terminus has intrinsic chaperone activity on its own.</text>
</comment>
<evidence type="ECO:0000256" key="6">
    <source>
        <dbReference type="ARBA" id="ARBA00023110"/>
    </source>
</evidence>
<evidence type="ECO:0000256" key="3">
    <source>
        <dbReference type="ARBA" id="ARBA00013194"/>
    </source>
</evidence>
<keyword evidence="10 12" id="KW-0132">Cell division</keyword>
<protein>
    <recommendedName>
        <fullName evidence="4 10">Trigger factor</fullName>
        <shortName evidence="10">TF</shortName>
        <ecNumber evidence="3 10">5.2.1.8</ecNumber>
    </recommendedName>
    <alternativeName>
        <fullName evidence="9 10">PPIase</fullName>
    </alternativeName>
</protein>
<dbReference type="InterPro" id="IPR008881">
    <property type="entry name" value="Trigger_fac_ribosome-bd_bac"/>
</dbReference>
<accession>A0ABZ3HAQ7</accession>
<evidence type="ECO:0000256" key="11">
    <source>
        <dbReference type="PROSITE-ProRule" id="PRU00277"/>
    </source>
</evidence>
<comment type="catalytic activity">
    <reaction evidence="1 10 11">
        <text>[protein]-peptidylproline (omega=180) = [protein]-peptidylproline (omega=0)</text>
        <dbReference type="Rhea" id="RHEA:16237"/>
        <dbReference type="Rhea" id="RHEA-COMP:10747"/>
        <dbReference type="Rhea" id="RHEA-COMP:10748"/>
        <dbReference type="ChEBI" id="CHEBI:83833"/>
        <dbReference type="ChEBI" id="CHEBI:83834"/>
        <dbReference type="EC" id="5.2.1.8"/>
    </reaction>
</comment>
<dbReference type="Proteomes" id="UP001447842">
    <property type="component" value="Chromosome"/>
</dbReference>
<dbReference type="Pfam" id="PF05697">
    <property type="entry name" value="Trigger_N"/>
    <property type="match status" value="1"/>
</dbReference>
<dbReference type="InterPro" id="IPR046357">
    <property type="entry name" value="PPIase_dom_sf"/>
</dbReference>
<dbReference type="EC" id="5.2.1.8" evidence="3 10"/>
<keyword evidence="10 12" id="KW-0131">Cell cycle</keyword>
<dbReference type="Gene3D" id="1.10.3120.10">
    <property type="entry name" value="Trigger factor, C-terminal domain"/>
    <property type="match status" value="1"/>
</dbReference>
<dbReference type="Gene3D" id="3.30.70.1050">
    <property type="entry name" value="Trigger factor ribosome-binding domain"/>
    <property type="match status" value="1"/>
</dbReference>
<feature type="domain" description="PPIase FKBP-type" evidence="13">
    <location>
        <begin position="166"/>
        <end position="229"/>
    </location>
</feature>
<dbReference type="HAMAP" id="MF_00303">
    <property type="entry name" value="Trigger_factor_Tig"/>
    <property type="match status" value="1"/>
</dbReference>
<dbReference type="InterPro" id="IPR036611">
    <property type="entry name" value="Trigger_fac_ribosome-bd_sf"/>
</dbReference>
<comment type="similarity">
    <text evidence="2 10 12">Belongs to the FKBP-type PPIase family. Tig subfamily.</text>
</comment>
<dbReference type="NCBIfam" id="TIGR00115">
    <property type="entry name" value="tig"/>
    <property type="match status" value="1"/>
</dbReference>
<dbReference type="InterPro" id="IPR037041">
    <property type="entry name" value="Trigger_fac_C_sf"/>
</dbReference>
<dbReference type="SUPFAM" id="SSF54534">
    <property type="entry name" value="FKBP-like"/>
    <property type="match status" value="1"/>
</dbReference>
<comment type="subcellular location">
    <subcellularLocation>
        <location evidence="10">Cytoplasm</location>
    </subcellularLocation>
    <text evidence="10">About half TF is bound to the ribosome near the polypeptide exit tunnel while the other half is free in the cytoplasm.</text>
</comment>
<evidence type="ECO:0000256" key="9">
    <source>
        <dbReference type="ARBA" id="ARBA00029986"/>
    </source>
</evidence>
<gene>
    <name evidence="10 14" type="primary">tig</name>
    <name evidence="14" type="ORF">WCY31_01100</name>
</gene>
<dbReference type="Gene3D" id="3.10.50.40">
    <property type="match status" value="1"/>
</dbReference>
<dbReference type="InterPro" id="IPR008880">
    <property type="entry name" value="Trigger_fac_C"/>
</dbReference>
<evidence type="ECO:0000256" key="12">
    <source>
        <dbReference type="RuleBase" id="RU003914"/>
    </source>
</evidence>
<evidence type="ECO:0000256" key="2">
    <source>
        <dbReference type="ARBA" id="ARBA00005464"/>
    </source>
</evidence>
<keyword evidence="6 10" id="KW-0697">Rotamase</keyword>
<dbReference type="Pfam" id="PF05698">
    <property type="entry name" value="Trigger_C"/>
    <property type="match status" value="1"/>
</dbReference>
<keyword evidence="15" id="KW-1185">Reference proteome</keyword>
<dbReference type="EMBL" id="CP147920">
    <property type="protein sequence ID" value="XAU15309.1"/>
    <property type="molecule type" value="Genomic_DNA"/>
</dbReference>
<evidence type="ECO:0000256" key="7">
    <source>
        <dbReference type="ARBA" id="ARBA00023186"/>
    </source>
</evidence>
<evidence type="ECO:0000256" key="8">
    <source>
        <dbReference type="ARBA" id="ARBA00023235"/>
    </source>
</evidence>